<name>A0A1I7RUA4_BURXY</name>
<reference evidence="2" key="1">
    <citation type="submission" date="2016-11" db="UniProtKB">
        <authorList>
            <consortium name="WormBaseParasite"/>
        </authorList>
    </citation>
    <scope>IDENTIFICATION</scope>
</reference>
<proteinExistence type="predicted"/>
<evidence type="ECO:0000313" key="1">
    <source>
        <dbReference type="Proteomes" id="UP000095284"/>
    </source>
</evidence>
<dbReference type="AlphaFoldDB" id="A0A1I7RUA4"/>
<dbReference type="WBParaSite" id="BXY_0431300.1">
    <property type="protein sequence ID" value="BXY_0431300.1"/>
    <property type="gene ID" value="BXY_0431300"/>
</dbReference>
<dbReference type="Proteomes" id="UP000095284">
    <property type="component" value="Unplaced"/>
</dbReference>
<evidence type="ECO:0000313" key="2">
    <source>
        <dbReference type="WBParaSite" id="BXY_0431300.1"/>
    </source>
</evidence>
<organism evidence="1 2">
    <name type="scientific">Bursaphelenchus xylophilus</name>
    <name type="common">Pinewood nematode worm</name>
    <name type="synonym">Aphelenchoides xylophilus</name>
    <dbReference type="NCBI Taxonomy" id="6326"/>
    <lineage>
        <taxon>Eukaryota</taxon>
        <taxon>Metazoa</taxon>
        <taxon>Ecdysozoa</taxon>
        <taxon>Nematoda</taxon>
        <taxon>Chromadorea</taxon>
        <taxon>Rhabditida</taxon>
        <taxon>Tylenchina</taxon>
        <taxon>Tylenchomorpha</taxon>
        <taxon>Aphelenchoidea</taxon>
        <taxon>Aphelenchoididae</taxon>
        <taxon>Bursaphelenchus</taxon>
    </lineage>
</organism>
<sequence length="84" mass="9323">MAGNHFADDQKNPGDTAAMFENQPTFAYNRKFKQCIWQLDVGNYVFWSKSGLNGYIISASALTGQSGSAHARVQRCVVHPCRRG</sequence>
<accession>A0A1I7RUA4</accession>
<protein>
    <submittedName>
        <fullName evidence="2">Uncharacterized protein</fullName>
    </submittedName>
</protein>